<gene>
    <name evidence="1" type="ORF">AUJ30_01190</name>
</gene>
<dbReference type="Proteomes" id="UP000182693">
    <property type="component" value="Unassembled WGS sequence"/>
</dbReference>
<dbReference type="EMBL" id="MNWX01000021">
    <property type="protein sequence ID" value="OIO65332.1"/>
    <property type="molecule type" value="Genomic_DNA"/>
</dbReference>
<comment type="caution">
    <text evidence="1">The sequence shown here is derived from an EMBL/GenBank/DDBJ whole genome shotgun (WGS) entry which is preliminary data.</text>
</comment>
<dbReference type="AlphaFoldDB" id="A0A1J4XUA8"/>
<sequence length="63" mass="7268">MQKVKEDRKQKILEKLTEQGKVKTDEVADVLKDSMTALQEQITSLLLSRHNISNPQLADFSIW</sequence>
<evidence type="ECO:0000313" key="2">
    <source>
        <dbReference type="Proteomes" id="UP000182693"/>
    </source>
</evidence>
<proteinExistence type="predicted"/>
<name>A0A1J4XUA8_9BACT</name>
<reference evidence="1 2" key="1">
    <citation type="journal article" date="2016" name="Environ. Microbiol.">
        <title>Genomic resolution of a cold subsurface aquifer community provides metabolic insights for novel microbes adapted to high CO concentrations.</title>
        <authorList>
            <person name="Probst A.J."/>
            <person name="Castelle C.J."/>
            <person name="Singh A."/>
            <person name="Brown C.T."/>
            <person name="Anantharaman K."/>
            <person name="Sharon I."/>
            <person name="Hug L.A."/>
            <person name="Burstein D."/>
            <person name="Emerson J.B."/>
            <person name="Thomas B.C."/>
            <person name="Banfield J.F."/>
        </authorList>
    </citation>
    <scope>NUCLEOTIDE SEQUENCE [LARGE SCALE GENOMIC DNA]</scope>
    <source>
        <strain evidence="1">CG1_02_39_135</strain>
    </source>
</reference>
<accession>A0A1J4XUA8</accession>
<organism evidence="1 2">
    <name type="scientific">Candidatus Wolfebacteria bacterium CG1_02_39_135</name>
    <dbReference type="NCBI Taxonomy" id="1805425"/>
    <lineage>
        <taxon>Bacteria</taxon>
        <taxon>Candidatus Wolfeibacteriota</taxon>
    </lineage>
</organism>
<protein>
    <submittedName>
        <fullName evidence="1">Uncharacterized protein</fullName>
    </submittedName>
</protein>
<evidence type="ECO:0000313" key="1">
    <source>
        <dbReference type="EMBL" id="OIO65332.1"/>
    </source>
</evidence>